<evidence type="ECO:0000256" key="2">
    <source>
        <dbReference type="HAMAP-Rule" id="MF_01124"/>
    </source>
</evidence>
<dbReference type="PIRSF" id="PIRSF029008">
    <property type="entry name" value="MecA"/>
    <property type="match status" value="1"/>
</dbReference>
<dbReference type="OrthoDB" id="2360201at2"/>
<proteinExistence type="inferred from homology"/>
<dbReference type="GO" id="GO:0030674">
    <property type="term" value="F:protein-macromolecule adaptor activity"/>
    <property type="evidence" value="ECO:0007669"/>
    <property type="project" value="UniProtKB-UniRule"/>
</dbReference>
<dbReference type="Gene3D" id="3.30.70.1950">
    <property type="match status" value="1"/>
</dbReference>
<dbReference type="RefSeq" id="WP_097147804.1">
    <property type="nucleotide sequence ID" value="NZ_OBQC01000001.1"/>
</dbReference>
<evidence type="ECO:0000256" key="1">
    <source>
        <dbReference type="ARBA" id="ARBA00005397"/>
    </source>
</evidence>
<name>A0A285TZG9_9BACL</name>
<dbReference type="Proteomes" id="UP000219252">
    <property type="component" value="Unassembled WGS sequence"/>
</dbReference>
<evidence type="ECO:0000313" key="3">
    <source>
        <dbReference type="EMBL" id="SOC35084.1"/>
    </source>
</evidence>
<protein>
    <recommendedName>
        <fullName evidence="2">Adapter protein MecA</fullName>
    </recommendedName>
</protein>
<comment type="similarity">
    <text evidence="1 2">Belongs to the MecA family.</text>
</comment>
<dbReference type="NCBIfam" id="NF002644">
    <property type="entry name" value="PRK02315.1-5"/>
    <property type="match status" value="1"/>
</dbReference>
<organism evidence="3 4">
    <name type="scientific">Ureibacillus acetophenoni</name>
    <dbReference type="NCBI Taxonomy" id="614649"/>
    <lineage>
        <taxon>Bacteria</taxon>
        <taxon>Bacillati</taxon>
        <taxon>Bacillota</taxon>
        <taxon>Bacilli</taxon>
        <taxon>Bacillales</taxon>
        <taxon>Caryophanaceae</taxon>
        <taxon>Ureibacillus</taxon>
    </lineage>
</organism>
<accession>A0A285TZG9</accession>
<dbReference type="InterPro" id="IPR008681">
    <property type="entry name" value="Neg-reg_MecA"/>
</dbReference>
<sequence length="216" mass="25442">MDIERVNENTLKLFISYRDIEDRGYSREEIWYNRAKGEELFWDMIGEINTEDYFDLDGPIWIHVNASEQGLEVIVTRASITSDGEPQLLSNFDDQRESTDFKNKNSLFDSIEDESSNGYQQFSSVYTFKFKDIDEIIPLAKRAISFGIPSSLYKFENSYYVAVDFSTIDDKNVRQNYKSIINEYLNSSKLTIYRLQEYGEMIMQDNCFESVIQYFD</sequence>
<dbReference type="EMBL" id="OBQC01000001">
    <property type="protein sequence ID" value="SOC35084.1"/>
    <property type="molecule type" value="Genomic_DNA"/>
</dbReference>
<reference evidence="4" key="1">
    <citation type="submission" date="2017-08" db="EMBL/GenBank/DDBJ databases">
        <authorList>
            <person name="Varghese N."/>
            <person name="Submissions S."/>
        </authorList>
    </citation>
    <scope>NUCLEOTIDE SEQUENCE [LARGE SCALE GENOMIC DNA]</scope>
    <source>
        <strain evidence="4">JC23</strain>
    </source>
</reference>
<gene>
    <name evidence="2" type="primary">mecA</name>
    <name evidence="3" type="ORF">SAMN05877842_101246</name>
</gene>
<comment type="domain">
    <text evidence="2">The N-terminal domain probably binds unfolded/aggregated proteins; the C-terminal domain interacts with ClpC.</text>
</comment>
<dbReference type="HAMAP" id="MF_01124">
    <property type="entry name" value="MecA"/>
    <property type="match status" value="1"/>
</dbReference>
<dbReference type="PANTHER" id="PTHR39161:SF1">
    <property type="entry name" value="ADAPTER PROTEIN MECA 1"/>
    <property type="match status" value="1"/>
</dbReference>
<comment type="function">
    <text evidence="2">Enables the recognition and targeting of unfolded and aggregated proteins to the ClpC protease or to other proteins involved in proteolysis.</text>
</comment>
<comment type="subunit">
    <text evidence="2">Homodimer.</text>
</comment>
<dbReference type="InterPro" id="IPR038471">
    <property type="entry name" value="MecA_C_sf"/>
</dbReference>
<keyword evidence="4" id="KW-1185">Reference proteome</keyword>
<evidence type="ECO:0000313" key="4">
    <source>
        <dbReference type="Proteomes" id="UP000219252"/>
    </source>
</evidence>
<dbReference type="Pfam" id="PF05389">
    <property type="entry name" value="MecA"/>
    <property type="match status" value="1"/>
</dbReference>
<dbReference type="PANTHER" id="PTHR39161">
    <property type="entry name" value="ADAPTER PROTEIN MECA"/>
    <property type="match status" value="1"/>
</dbReference>
<dbReference type="AlphaFoldDB" id="A0A285TZG9"/>